<dbReference type="GO" id="GO:0043682">
    <property type="term" value="F:P-type divalent copper transporter activity"/>
    <property type="evidence" value="ECO:0007669"/>
    <property type="project" value="TreeGrafter"/>
</dbReference>
<dbReference type="RefSeq" id="WP_109339565.1">
    <property type="nucleotide sequence ID" value="NZ_CP029347.1"/>
</dbReference>
<evidence type="ECO:0000256" key="2">
    <source>
        <dbReference type="ARBA" id="ARBA00006024"/>
    </source>
</evidence>
<keyword evidence="10" id="KW-0460">Magnesium</keyword>
<feature type="transmembrane region" description="Helical" evidence="15">
    <location>
        <begin position="209"/>
        <end position="230"/>
    </location>
</feature>
<dbReference type="InterPro" id="IPR023299">
    <property type="entry name" value="ATPase_P-typ_cyto_dom_N"/>
</dbReference>
<dbReference type="PROSITE" id="PS01047">
    <property type="entry name" value="HMA_1"/>
    <property type="match status" value="1"/>
</dbReference>
<evidence type="ECO:0000256" key="8">
    <source>
        <dbReference type="ARBA" id="ARBA00022741"/>
    </source>
</evidence>
<dbReference type="PANTHER" id="PTHR43520">
    <property type="entry name" value="ATP7, ISOFORM B"/>
    <property type="match status" value="1"/>
</dbReference>
<dbReference type="SUPFAM" id="SSF81653">
    <property type="entry name" value="Calcium ATPase, transduction domain A"/>
    <property type="match status" value="1"/>
</dbReference>
<name>A0A2S2E2T0_9ALTE</name>
<keyword evidence="14 15" id="KW-0472">Membrane</keyword>
<keyword evidence="6 15" id="KW-0812">Transmembrane</keyword>
<keyword evidence="7 15" id="KW-0479">Metal-binding</keyword>
<dbReference type="SUPFAM" id="SSF81665">
    <property type="entry name" value="Calcium ATPase, transmembrane domain M"/>
    <property type="match status" value="1"/>
</dbReference>
<evidence type="ECO:0000313" key="17">
    <source>
        <dbReference type="EMBL" id="AWL11955.1"/>
    </source>
</evidence>
<feature type="transmembrane region" description="Helical" evidence="15">
    <location>
        <begin position="765"/>
        <end position="784"/>
    </location>
</feature>
<reference evidence="17 18" key="1">
    <citation type="submission" date="2018-05" db="EMBL/GenBank/DDBJ databases">
        <title>Salinimonas sp. HMF8227 Genome sequencing and assembly.</title>
        <authorList>
            <person name="Kang H."/>
            <person name="Kang J."/>
            <person name="Cha I."/>
            <person name="Kim H."/>
            <person name="Joh K."/>
        </authorList>
    </citation>
    <scope>NUCLEOTIDE SEQUENCE [LARGE SCALE GENOMIC DNA]</scope>
    <source>
        <strain evidence="17 18">HMF8227</strain>
    </source>
</reference>
<dbReference type="GO" id="GO:0016887">
    <property type="term" value="F:ATP hydrolysis activity"/>
    <property type="evidence" value="ECO:0007669"/>
    <property type="project" value="InterPro"/>
</dbReference>
<evidence type="ECO:0000256" key="5">
    <source>
        <dbReference type="ARBA" id="ARBA00022553"/>
    </source>
</evidence>
<dbReference type="InterPro" id="IPR027256">
    <property type="entry name" value="P-typ_ATPase_IB"/>
</dbReference>
<dbReference type="GO" id="GO:0005507">
    <property type="term" value="F:copper ion binding"/>
    <property type="evidence" value="ECO:0007669"/>
    <property type="project" value="TreeGrafter"/>
</dbReference>
<sequence>MTQCYHCHEPVAQQNQYTAEVLGQSRAMCCPGCQAVAQSIVDNGLEDYYRFRTAPAETPSEQQSLLDTLRLYDSPELQQELVADEGNSKQIQLTLEGIKCAACAWLIEKQLLKLDGIIQVAVNVSAHRATVRWQADKLKLSALLQQFERIGYHAQPFQPEVHEQEYQQVGRSFLKKLGLAGLMSMQVMMIAVALYFGLLGNLDEDTRHFLHWVSLVLTTPVVAYSGIDFYHSAWRAMRARSVNMDVPVSLAILILFSASALATLTQQGEVFFESVCMFIFLLLISRYLEHRARHKASEMSANITQFIPVAATVIDDGEHRQCLARSLTQGQKVLVKAGETIPVDGRIIDGNSYIDESMLSGEFEPVHKSTGDVVYGGSQNQYGALVIEVSRPLKQALISQIMALQDKALASKPKVALMVDRLARHFVTVVLITALLTFVGWQWAGHPDALWFAVSVLVATCPCALALATPSALTAAMGALNQRGILLKRSDLLEGVIGVQKVAFDKTGTLTEGHFRLADIHTAPGYDAAKLKSVAASLEAFSEHPIARAFAGLPRVQAERVEVHPGMGLSGWVEGQFYRLGAPRFMRHTINSPLKDCHILVEDEHQVLGGFVLEDPLRKEAAAVVAALPCDSLIISGDHAKHVAKVAQQLNIQQYFSQCTPEQKLQQLKQLQEQSKVMMIGDGINDSPVLAAADISVAVGGASDLAKNAADVILVGRSLTALPDLLELARRCRNKIRQNIAWALGYNLLAMPLAVAGILTPWMGVIGMSASSIIVVVNSVRLLTGDSTR</sequence>
<dbReference type="Pfam" id="PF00702">
    <property type="entry name" value="Hydrolase"/>
    <property type="match status" value="1"/>
</dbReference>
<dbReference type="EC" id="3.6.3.4" evidence="17"/>
<keyword evidence="13" id="KW-0406">Ion transport</keyword>
<evidence type="ECO:0000313" key="18">
    <source>
        <dbReference type="Proteomes" id="UP000245728"/>
    </source>
</evidence>
<dbReference type="Gene3D" id="3.40.1110.10">
    <property type="entry name" value="Calcium-transporting ATPase, cytoplasmic domain N"/>
    <property type="match status" value="1"/>
</dbReference>
<evidence type="ECO:0000256" key="14">
    <source>
        <dbReference type="ARBA" id="ARBA00023136"/>
    </source>
</evidence>
<feature type="transmembrane region" description="Helical" evidence="15">
    <location>
        <begin position="242"/>
        <end position="264"/>
    </location>
</feature>
<dbReference type="InterPro" id="IPR018303">
    <property type="entry name" value="ATPase_P-typ_P_site"/>
</dbReference>
<dbReference type="InterPro" id="IPR006121">
    <property type="entry name" value="HMA_dom"/>
</dbReference>
<dbReference type="Gene3D" id="1.20.1110.10">
    <property type="entry name" value="Calcium-transporting ATPase, transmembrane domain"/>
    <property type="match status" value="1"/>
</dbReference>
<keyword evidence="4 15" id="KW-1003">Cell membrane</keyword>
<dbReference type="AlphaFoldDB" id="A0A2S2E2T0"/>
<evidence type="ECO:0000256" key="10">
    <source>
        <dbReference type="ARBA" id="ARBA00022842"/>
    </source>
</evidence>
<dbReference type="GO" id="GO:0005886">
    <property type="term" value="C:plasma membrane"/>
    <property type="evidence" value="ECO:0007669"/>
    <property type="project" value="UniProtKB-SubCell"/>
</dbReference>
<keyword evidence="11" id="KW-1278">Translocase</keyword>
<feature type="transmembrane region" description="Helical" evidence="15">
    <location>
        <begin position="422"/>
        <end position="444"/>
    </location>
</feature>
<feature type="domain" description="HMA" evidence="16">
    <location>
        <begin position="89"/>
        <end position="155"/>
    </location>
</feature>
<feature type="transmembrane region" description="Helical" evidence="15">
    <location>
        <begin position="177"/>
        <end position="197"/>
    </location>
</feature>
<dbReference type="InterPro" id="IPR023298">
    <property type="entry name" value="ATPase_P-typ_TM_dom_sf"/>
</dbReference>
<evidence type="ECO:0000256" key="15">
    <source>
        <dbReference type="RuleBase" id="RU362081"/>
    </source>
</evidence>
<organism evidence="17 18">
    <name type="scientific">Saliniradius amylolyticus</name>
    <dbReference type="NCBI Taxonomy" id="2183582"/>
    <lineage>
        <taxon>Bacteria</taxon>
        <taxon>Pseudomonadati</taxon>
        <taxon>Pseudomonadota</taxon>
        <taxon>Gammaproteobacteria</taxon>
        <taxon>Alteromonadales</taxon>
        <taxon>Alteromonadaceae</taxon>
        <taxon>Saliniradius</taxon>
    </lineage>
</organism>
<dbReference type="InterPro" id="IPR036163">
    <property type="entry name" value="HMA_dom_sf"/>
</dbReference>
<feature type="transmembrane region" description="Helical" evidence="15">
    <location>
        <begin position="450"/>
        <end position="480"/>
    </location>
</feature>
<dbReference type="InterPro" id="IPR036412">
    <property type="entry name" value="HAD-like_sf"/>
</dbReference>
<dbReference type="InterPro" id="IPR023214">
    <property type="entry name" value="HAD_sf"/>
</dbReference>
<evidence type="ECO:0000256" key="3">
    <source>
        <dbReference type="ARBA" id="ARBA00022448"/>
    </source>
</evidence>
<dbReference type="Gene3D" id="3.30.70.100">
    <property type="match status" value="1"/>
</dbReference>
<evidence type="ECO:0000259" key="16">
    <source>
        <dbReference type="PROSITE" id="PS50846"/>
    </source>
</evidence>
<dbReference type="PROSITE" id="PS00154">
    <property type="entry name" value="ATPASE_E1_E2"/>
    <property type="match status" value="1"/>
</dbReference>
<keyword evidence="3" id="KW-0813">Transport</keyword>
<dbReference type="KEGG" id="salh:HMF8227_01480"/>
<evidence type="ECO:0000256" key="9">
    <source>
        <dbReference type="ARBA" id="ARBA00022840"/>
    </source>
</evidence>
<keyword evidence="8 15" id="KW-0547">Nucleotide-binding</keyword>
<evidence type="ECO:0000256" key="1">
    <source>
        <dbReference type="ARBA" id="ARBA00004651"/>
    </source>
</evidence>
<evidence type="ECO:0000256" key="4">
    <source>
        <dbReference type="ARBA" id="ARBA00022475"/>
    </source>
</evidence>
<dbReference type="InterPro" id="IPR021993">
    <property type="entry name" value="ATPase-cat-bd"/>
</dbReference>
<dbReference type="OrthoDB" id="9814270at2"/>
<keyword evidence="12 15" id="KW-1133">Transmembrane helix</keyword>
<dbReference type="Pfam" id="PF00122">
    <property type="entry name" value="E1-E2_ATPase"/>
    <property type="match status" value="1"/>
</dbReference>
<keyword evidence="5" id="KW-0597">Phosphoprotein</keyword>
<dbReference type="NCBIfam" id="TIGR01525">
    <property type="entry name" value="ATPase-IB_hvy"/>
    <property type="match status" value="1"/>
</dbReference>
<feature type="transmembrane region" description="Helical" evidence="15">
    <location>
        <begin position="270"/>
        <end position="288"/>
    </location>
</feature>
<dbReference type="FunFam" id="3.30.70.100:FF:000005">
    <property type="entry name" value="Copper-exporting P-type ATPase A"/>
    <property type="match status" value="1"/>
</dbReference>
<dbReference type="Gene3D" id="2.70.150.10">
    <property type="entry name" value="Calcium-transporting ATPase, cytoplasmic transduction domain A"/>
    <property type="match status" value="1"/>
</dbReference>
<dbReference type="SUPFAM" id="SSF56784">
    <property type="entry name" value="HAD-like"/>
    <property type="match status" value="1"/>
</dbReference>
<dbReference type="NCBIfam" id="TIGR01511">
    <property type="entry name" value="ATPase-IB1_Cu"/>
    <property type="match status" value="1"/>
</dbReference>
<comment type="subcellular location">
    <subcellularLocation>
        <location evidence="1">Cell membrane</location>
        <topology evidence="1">Multi-pass membrane protein</topology>
    </subcellularLocation>
</comment>
<dbReference type="NCBIfam" id="TIGR01512">
    <property type="entry name" value="ATPase-IB2_Cd"/>
    <property type="match status" value="1"/>
</dbReference>
<dbReference type="EMBL" id="CP029347">
    <property type="protein sequence ID" value="AWL11955.1"/>
    <property type="molecule type" value="Genomic_DNA"/>
</dbReference>
<dbReference type="GO" id="GO:0055070">
    <property type="term" value="P:copper ion homeostasis"/>
    <property type="evidence" value="ECO:0007669"/>
    <property type="project" value="TreeGrafter"/>
</dbReference>
<keyword evidence="18" id="KW-1185">Reference proteome</keyword>
<comment type="similarity">
    <text evidence="2 15">Belongs to the cation transport ATPase (P-type) (TC 3.A.3) family. Type IB subfamily.</text>
</comment>
<dbReference type="SUPFAM" id="SSF55008">
    <property type="entry name" value="HMA, heavy metal-associated domain"/>
    <property type="match status" value="1"/>
</dbReference>
<keyword evidence="9 15" id="KW-0067">ATP-binding</keyword>
<dbReference type="PANTHER" id="PTHR43520:SF5">
    <property type="entry name" value="CATION-TRANSPORTING P-TYPE ATPASE-RELATED"/>
    <property type="match status" value="1"/>
</dbReference>
<evidence type="ECO:0000256" key="11">
    <source>
        <dbReference type="ARBA" id="ARBA00022967"/>
    </source>
</evidence>
<dbReference type="Pfam" id="PF00403">
    <property type="entry name" value="HMA"/>
    <property type="match status" value="1"/>
</dbReference>
<dbReference type="CDD" id="cd00371">
    <property type="entry name" value="HMA"/>
    <property type="match status" value="1"/>
</dbReference>
<evidence type="ECO:0000256" key="6">
    <source>
        <dbReference type="ARBA" id="ARBA00022692"/>
    </source>
</evidence>
<proteinExistence type="inferred from homology"/>
<keyword evidence="17" id="KW-0378">Hydrolase</keyword>
<dbReference type="NCBIfam" id="TIGR01494">
    <property type="entry name" value="ATPase_P-type"/>
    <property type="match status" value="1"/>
</dbReference>
<gene>
    <name evidence="17" type="primary">copB</name>
    <name evidence="17" type="ORF">HMF8227_01480</name>
</gene>
<dbReference type="CDD" id="cd02079">
    <property type="entry name" value="P-type_ATPase_HM"/>
    <property type="match status" value="1"/>
</dbReference>
<evidence type="ECO:0000256" key="12">
    <source>
        <dbReference type="ARBA" id="ARBA00022989"/>
    </source>
</evidence>
<accession>A0A2S2E2T0</accession>
<dbReference type="Pfam" id="PF12156">
    <property type="entry name" value="ATPase-cat_bd"/>
    <property type="match status" value="1"/>
</dbReference>
<dbReference type="PRINTS" id="PR00119">
    <property type="entry name" value="CATATPASE"/>
</dbReference>
<protein>
    <submittedName>
        <fullName evidence="17">Cu(2+)-exporting ATPase</fullName>
        <ecNumber evidence="17">3.6.3.4</ecNumber>
    </submittedName>
</protein>
<dbReference type="PROSITE" id="PS50846">
    <property type="entry name" value="HMA_2"/>
    <property type="match status" value="1"/>
</dbReference>
<dbReference type="InterPro" id="IPR008250">
    <property type="entry name" value="ATPase_P-typ_transduc_dom_A_sf"/>
</dbReference>
<dbReference type="Gene3D" id="3.40.50.1000">
    <property type="entry name" value="HAD superfamily/HAD-like"/>
    <property type="match status" value="1"/>
</dbReference>
<dbReference type="InterPro" id="IPR017969">
    <property type="entry name" value="Heavy-metal-associated_CS"/>
</dbReference>
<dbReference type="PRINTS" id="PR00943">
    <property type="entry name" value="CUATPASE"/>
</dbReference>
<evidence type="ECO:0000256" key="7">
    <source>
        <dbReference type="ARBA" id="ARBA00022723"/>
    </source>
</evidence>
<dbReference type="Proteomes" id="UP000245728">
    <property type="component" value="Chromosome"/>
</dbReference>
<dbReference type="InterPro" id="IPR059000">
    <property type="entry name" value="ATPase_P-type_domA"/>
</dbReference>
<feature type="transmembrane region" description="Helical" evidence="15">
    <location>
        <begin position="740"/>
        <end position="759"/>
    </location>
</feature>
<dbReference type="GO" id="GO:0005524">
    <property type="term" value="F:ATP binding"/>
    <property type="evidence" value="ECO:0007669"/>
    <property type="project" value="UniProtKB-UniRule"/>
</dbReference>
<dbReference type="InterPro" id="IPR001757">
    <property type="entry name" value="P_typ_ATPase"/>
</dbReference>
<evidence type="ECO:0000256" key="13">
    <source>
        <dbReference type="ARBA" id="ARBA00023065"/>
    </source>
</evidence>